<evidence type="ECO:0000313" key="2">
    <source>
        <dbReference type="Proteomes" id="UP000054485"/>
    </source>
</evidence>
<evidence type="ECO:0000313" key="1">
    <source>
        <dbReference type="EMBL" id="KIK37010.1"/>
    </source>
</evidence>
<gene>
    <name evidence="1" type="ORF">CY34DRAFT_810788</name>
</gene>
<name>A0A0C9ZI15_9AGAM</name>
<reference evidence="1 2" key="1">
    <citation type="submission" date="2014-04" db="EMBL/GenBank/DDBJ databases">
        <authorList>
            <consortium name="DOE Joint Genome Institute"/>
            <person name="Kuo A."/>
            <person name="Ruytinx J."/>
            <person name="Rineau F."/>
            <person name="Colpaert J."/>
            <person name="Kohler A."/>
            <person name="Nagy L.G."/>
            <person name="Floudas D."/>
            <person name="Copeland A."/>
            <person name="Barry K.W."/>
            <person name="Cichocki N."/>
            <person name="Veneault-Fourrey C."/>
            <person name="LaButti K."/>
            <person name="Lindquist E.A."/>
            <person name="Lipzen A."/>
            <person name="Lundell T."/>
            <person name="Morin E."/>
            <person name="Murat C."/>
            <person name="Sun H."/>
            <person name="Tunlid A."/>
            <person name="Henrissat B."/>
            <person name="Grigoriev I.V."/>
            <person name="Hibbett D.S."/>
            <person name="Martin F."/>
            <person name="Nordberg H.P."/>
            <person name="Cantor M.N."/>
            <person name="Hua S.X."/>
        </authorList>
    </citation>
    <scope>NUCLEOTIDE SEQUENCE [LARGE SCALE GENOMIC DNA]</scope>
    <source>
        <strain evidence="1 2">UH-Slu-Lm8-n1</strain>
    </source>
</reference>
<dbReference type="EMBL" id="KN835481">
    <property type="protein sequence ID" value="KIK37010.1"/>
    <property type="molecule type" value="Genomic_DNA"/>
</dbReference>
<accession>A0A0C9ZI15</accession>
<dbReference type="Proteomes" id="UP000054485">
    <property type="component" value="Unassembled WGS sequence"/>
</dbReference>
<dbReference type="AlphaFoldDB" id="A0A0C9ZI15"/>
<organism evidence="1 2">
    <name type="scientific">Suillus luteus UH-Slu-Lm8-n1</name>
    <dbReference type="NCBI Taxonomy" id="930992"/>
    <lineage>
        <taxon>Eukaryota</taxon>
        <taxon>Fungi</taxon>
        <taxon>Dikarya</taxon>
        <taxon>Basidiomycota</taxon>
        <taxon>Agaricomycotina</taxon>
        <taxon>Agaricomycetes</taxon>
        <taxon>Agaricomycetidae</taxon>
        <taxon>Boletales</taxon>
        <taxon>Suillineae</taxon>
        <taxon>Suillaceae</taxon>
        <taxon>Suillus</taxon>
    </lineage>
</organism>
<keyword evidence="2" id="KW-1185">Reference proteome</keyword>
<protein>
    <submittedName>
        <fullName evidence="1">Uncharacterized protein</fullName>
    </submittedName>
</protein>
<reference evidence="2" key="2">
    <citation type="submission" date="2015-01" db="EMBL/GenBank/DDBJ databases">
        <title>Evolutionary Origins and Diversification of the Mycorrhizal Mutualists.</title>
        <authorList>
            <consortium name="DOE Joint Genome Institute"/>
            <consortium name="Mycorrhizal Genomics Consortium"/>
            <person name="Kohler A."/>
            <person name="Kuo A."/>
            <person name="Nagy L.G."/>
            <person name="Floudas D."/>
            <person name="Copeland A."/>
            <person name="Barry K.W."/>
            <person name="Cichocki N."/>
            <person name="Veneault-Fourrey C."/>
            <person name="LaButti K."/>
            <person name="Lindquist E.A."/>
            <person name="Lipzen A."/>
            <person name="Lundell T."/>
            <person name="Morin E."/>
            <person name="Murat C."/>
            <person name="Riley R."/>
            <person name="Ohm R."/>
            <person name="Sun H."/>
            <person name="Tunlid A."/>
            <person name="Henrissat B."/>
            <person name="Grigoriev I.V."/>
            <person name="Hibbett D.S."/>
            <person name="Martin F."/>
        </authorList>
    </citation>
    <scope>NUCLEOTIDE SEQUENCE [LARGE SCALE GENOMIC DNA]</scope>
    <source>
        <strain evidence="2">UH-Slu-Lm8-n1</strain>
    </source>
</reference>
<sequence>MFLAALHDVFEPTKGKLEPLSCFSMLPQDTCPAAHHKYSRKGPGITELWVLRTILLQNLCLLRHSPWSCLLGFANVVATGSGKCI</sequence>
<dbReference type="InParanoid" id="A0A0C9ZI15"/>
<dbReference type="HOGENOM" id="CLU_2514147_0_0_1"/>
<proteinExistence type="predicted"/>